<dbReference type="EMBL" id="BKCJ011552847">
    <property type="protein sequence ID" value="GFD41463.1"/>
    <property type="molecule type" value="Genomic_DNA"/>
</dbReference>
<protein>
    <submittedName>
        <fullName evidence="1">Uncharacterized protein</fullName>
    </submittedName>
</protein>
<gene>
    <name evidence="1" type="ORF">Tci_913432</name>
</gene>
<name>A0A699W403_TANCI</name>
<reference evidence="1" key="1">
    <citation type="journal article" date="2019" name="Sci. Rep.">
        <title>Draft genome of Tanacetum cinerariifolium, the natural source of mosquito coil.</title>
        <authorList>
            <person name="Yamashiro T."/>
            <person name="Shiraishi A."/>
            <person name="Satake H."/>
            <person name="Nakayama K."/>
        </authorList>
    </citation>
    <scope>NUCLEOTIDE SEQUENCE</scope>
</reference>
<proteinExistence type="predicted"/>
<sequence length="87" mass="9656">RRALILQTIAEFSATTIHPPIVIPTQSESLPEPMTTLEIGDIGTEDMMDDEIEEEVETVEDIGNTVEVERGTEQLGDIEMTEEQPTV</sequence>
<feature type="non-terminal residue" evidence="1">
    <location>
        <position position="1"/>
    </location>
</feature>
<evidence type="ECO:0000313" key="1">
    <source>
        <dbReference type="EMBL" id="GFD41463.1"/>
    </source>
</evidence>
<organism evidence="1">
    <name type="scientific">Tanacetum cinerariifolium</name>
    <name type="common">Dalmatian daisy</name>
    <name type="synonym">Chrysanthemum cinerariifolium</name>
    <dbReference type="NCBI Taxonomy" id="118510"/>
    <lineage>
        <taxon>Eukaryota</taxon>
        <taxon>Viridiplantae</taxon>
        <taxon>Streptophyta</taxon>
        <taxon>Embryophyta</taxon>
        <taxon>Tracheophyta</taxon>
        <taxon>Spermatophyta</taxon>
        <taxon>Magnoliopsida</taxon>
        <taxon>eudicotyledons</taxon>
        <taxon>Gunneridae</taxon>
        <taxon>Pentapetalae</taxon>
        <taxon>asterids</taxon>
        <taxon>campanulids</taxon>
        <taxon>Asterales</taxon>
        <taxon>Asteraceae</taxon>
        <taxon>Asteroideae</taxon>
        <taxon>Anthemideae</taxon>
        <taxon>Anthemidinae</taxon>
        <taxon>Tanacetum</taxon>
    </lineage>
</organism>
<dbReference type="AlphaFoldDB" id="A0A699W403"/>
<accession>A0A699W403</accession>
<comment type="caution">
    <text evidence="1">The sequence shown here is derived from an EMBL/GenBank/DDBJ whole genome shotgun (WGS) entry which is preliminary data.</text>
</comment>